<evidence type="ECO:0000313" key="10">
    <source>
        <dbReference type="EMBL" id="KAK6177064.1"/>
    </source>
</evidence>
<dbReference type="GO" id="GO:0005737">
    <property type="term" value="C:cytoplasm"/>
    <property type="evidence" value="ECO:0007669"/>
    <property type="project" value="UniProtKB-SubCell"/>
</dbReference>
<keyword evidence="11" id="KW-1185">Reference proteome</keyword>
<keyword evidence="6 8" id="KW-0175">Coiled coil</keyword>
<comment type="caution">
    <text evidence="10">The sequence shown here is derived from an EMBL/GenBank/DDBJ whole genome shotgun (WGS) entry which is preliminary data.</text>
</comment>
<dbReference type="GO" id="GO:0043122">
    <property type="term" value="P:regulation of canonical NF-kappaB signal transduction"/>
    <property type="evidence" value="ECO:0007669"/>
    <property type="project" value="TreeGrafter"/>
</dbReference>
<organism evidence="10 11">
    <name type="scientific">Patella caerulea</name>
    <name type="common">Rayed Mediterranean limpet</name>
    <dbReference type="NCBI Taxonomy" id="87958"/>
    <lineage>
        <taxon>Eukaryota</taxon>
        <taxon>Metazoa</taxon>
        <taxon>Spiralia</taxon>
        <taxon>Lophotrochozoa</taxon>
        <taxon>Mollusca</taxon>
        <taxon>Gastropoda</taxon>
        <taxon>Patellogastropoda</taxon>
        <taxon>Patelloidea</taxon>
        <taxon>Patellidae</taxon>
        <taxon>Patella</taxon>
    </lineage>
</organism>
<name>A0AAN8JLT7_PATCE</name>
<dbReference type="InterPro" id="IPR034735">
    <property type="entry name" value="NEMO_ZF"/>
</dbReference>
<evidence type="ECO:0000313" key="11">
    <source>
        <dbReference type="Proteomes" id="UP001347796"/>
    </source>
</evidence>
<proteinExistence type="predicted"/>
<dbReference type="GO" id="GO:0008270">
    <property type="term" value="F:zinc ion binding"/>
    <property type="evidence" value="ECO:0007669"/>
    <property type="project" value="UniProtKB-KW"/>
</dbReference>
<dbReference type="PROSITE" id="PS51801">
    <property type="entry name" value="ZF_CCHC_NOA"/>
    <property type="match status" value="1"/>
</dbReference>
<evidence type="ECO:0000256" key="7">
    <source>
        <dbReference type="PROSITE-ProRule" id="PRU01142"/>
    </source>
</evidence>
<dbReference type="PANTHER" id="PTHR31553">
    <property type="entry name" value="NF-KAPPA-B ESSENTIAL MODULATOR"/>
    <property type="match status" value="1"/>
</dbReference>
<reference evidence="10 11" key="1">
    <citation type="submission" date="2024-01" db="EMBL/GenBank/DDBJ databases">
        <title>The genome of the rayed Mediterranean limpet Patella caerulea (Linnaeus, 1758).</title>
        <authorList>
            <person name="Anh-Thu Weber A."/>
            <person name="Halstead-Nussloch G."/>
        </authorList>
    </citation>
    <scope>NUCLEOTIDE SEQUENCE [LARGE SCALE GENOMIC DNA]</scope>
    <source>
        <strain evidence="10">AATW-2023a</strain>
        <tissue evidence="10">Whole specimen</tissue>
    </source>
</reference>
<dbReference type="InterPro" id="IPR032419">
    <property type="entry name" value="CC2-LZ_dom"/>
</dbReference>
<evidence type="ECO:0000256" key="5">
    <source>
        <dbReference type="ARBA" id="ARBA00022833"/>
    </source>
</evidence>
<dbReference type="InterPro" id="IPR051301">
    <property type="entry name" value="Optineurin/NFkB_EssMod"/>
</dbReference>
<evidence type="ECO:0000256" key="1">
    <source>
        <dbReference type="ARBA" id="ARBA00004496"/>
    </source>
</evidence>
<feature type="coiled-coil region" evidence="8">
    <location>
        <begin position="331"/>
        <end position="652"/>
    </location>
</feature>
<dbReference type="EMBL" id="JAZGQO010000010">
    <property type="protein sequence ID" value="KAK6177064.1"/>
    <property type="molecule type" value="Genomic_DNA"/>
</dbReference>
<dbReference type="PANTHER" id="PTHR31553:SF1">
    <property type="entry name" value="NF-KAPPA-B ESSENTIAL MODULATOR"/>
    <property type="match status" value="1"/>
</dbReference>
<evidence type="ECO:0000259" key="9">
    <source>
        <dbReference type="PROSITE" id="PS51801"/>
    </source>
</evidence>
<dbReference type="GO" id="GO:0005634">
    <property type="term" value="C:nucleus"/>
    <property type="evidence" value="ECO:0007669"/>
    <property type="project" value="TreeGrafter"/>
</dbReference>
<dbReference type="Gene3D" id="1.20.5.990">
    <property type="entry name" value="Nemo cc2-lz domain - 1d5 darpin complex"/>
    <property type="match status" value="1"/>
</dbReference>
<evidence type="ECO:0000256" key="6">
    <source>
        <dbReference type="ARBA" id="ARBA00023054"/>
    </source>
</evidence>
<dbReference type="Proteomes" id="UP001347796">
    <property type="component" value="Unassembled WGS sequence"/>
</dbReference>
<protein>
    <recommendedName>
        <fullName evidence="9">CCHC NOA-type domain-containing protein</fullName>
    </recommendedName>
</protein>
<feature type="domain" description="CCHC NOA-type" evidence="9">
    <location>
        <begin position="703"/>
        <end position="733"/>
    </location>
</feature>
<evidence type="ECO:0000256" key="2">
    <source>
        <dbReference type="ARBA" id="ARBA00022490"/>
    </source>
</evidence>
<feature type="coiled-coil region" evidence="8">
    <location>
        <begin position="118"/>
        <end position="264"/>
    </location>
</feature>
<dbReference type="Gene3D" id="1.20.5.390">
    <property type="entry name" value="L1 transposable element, trimerization domain"/>
    <property type="match status" value="1"/>
</dbReference>
<evidence type="ECO:0000256" key="3">
    <source>
        <dbReference type="ARBA" id="ARBA00022723"/>
    </source>
</evidence>
<evidence type="ECO:0000256" key="4">
    <source>
        <dbReference type="ARBA" id="ARBA00022771"/>
    </source>
</evidence>
<dbReference type="AlphaFoldDB" id="A0AAN8JLT7"/>
<dbReference type="GO" id="GO:0070530">
    <property type="term" value="F:K63-linked polyubiquitin modification-dependent protein binding"/>
    <property type="evidence" value="ECO:0007669"/>
    <property type="project" value="InterPro"/>
</dbReference>
<dbReference type="Pfam" id="PF18414">
    <property type="entry name" value="zf_C2H2_10"/>
    <property type="match status" value="1"/>
</dbReference>
<accession>A0AAN8JLT7</accession>
<keyword evidence="3" id="KW-0479">Metal-binding</keyword>
<sequence length="735" mass="85647">MNGLSMNNGGMASDFEVLSSPGNGSSVAHSDINTAMDMNFHPHGRMSSNQMSMTDLTLEEARQRLMEFSKENLELQTYMKENNDMMKKQFDTLQQWKDKVQQANVANREKFEQTKTLISTLRRDNNQYIDKIAALEKDLNDKHQEAEALKGENEQLLQEKQKSSRLVNELKQTLSSLEHLQNQATEKGERVPDMETVLVKLSEEKENEFEELRTALDRKDAELHEARQANENLIQDLKELQKLKEQIQQDYQRLSRENLELTQTFGLELQYNSISSINWMNVTKKNVTEGAAKKENGDDESVKAEEIRVELKETPEKMEENHQQAAFGDLLKQQESKNQDYEGQIQQLQRDIQTQREKIDELEVEKQDKQKEIQQLQLKYENDLAQCSKQYEDKMAEFAKNLDKKHEEQLKSQTTSKETVESLKAQVIELMDEVHDHSSKLEAANSSIERKNIRIRELEMKNEKLLKDISSAENEKSRITQSLQSHLTLIQNNYKQEQAQHITTKNDMEELRESFNRLIVDYKELLNKFDEYKTTQDQVSIEEANKTIRKLQEDINKLTCQVIVAEEALTLRDENVADLKKELTAVKEECDVYKTQADVFKCDFDVERNAREKQVQEKGRILKDMEDLRLANQQLQDEMEAYSARQLQEMQQRANNQPSENFYHVTNSHLPPHGYDYTTPAGYSATMAQTPSQNTRQGDMYNQEEEIDFICPKCNLQCPDLDTLQIHVVECMNLD</sequence>
<comment type="subcellular location">
    <subcellularLocation>
        <location evidence="1">Cytoplasm</location>
    </subcellularLocation>
</comment>
<evidence type="ECO:0000256" key="8">
    <source>
        <dbReference type="SAM" id="Coils"/>
    </source>
</evidence>
<keyword evidence="4 7" id="KW-0863">Zinc-finger</keyword>
<keyword evidence="2" id="KW-0963">Cytoplasm</keyword>
<gene>
    <name evidence="10" type="ORF">SNE40_015243</name>
</gene>
<keyword evidence="5" id="KW-0862">Zinc</keyword>
<dbReference type="Pfam" id="PF16516">
    <property type="entry name" value="CC2-LZ"/>
    <property type="match status" value="1"/>
</dbReference>